<dbReference type="EMBL" id="CP025012">
    <property type="protein sequence ID" value="AUW43829.1"/>
    <property type="molecule type" value="Genomic_DNA"/>
</dbReference>
<evidence type="ECO:0000313" key="3">
    <source>
        <dbReference type="EMBL" id="AUW43829.1"/>
    </source>
</evidence>
<dbReference type="Pfam" id="PF05016">
    <property type="entry name" value="ParE_toxin"/>
    <property type="match status" value="1"/>
</dbReference>
<evidence type="ECO:0000256" key="1">
    <source>
        <dbReference type="ARBA" id="ARBA00006226"/>
    </source>
</evidence>
<dbReference type="RefSeq" id="WP_105006972.1">
    <property type="nucleotide sequence ID" value="NZ_CP025012.1"/>
</dbReference>
<evidence type="ECO:0000256" key="2">
    <source>
        <dbReference type="ARBA" id="ARBA00022649"/>
    </source>
</evidence>
<proteinExistence type="inferred from homology"/>
<gene>
    <name evidence="3" type="ORF">CUJ84_Chr003492</name>
</gene>
<keyword evidence="2" id="KW-1277">Toxin-antitoxin system</keyword>
<accession>A0A2K9Z6G5</accession>
<dbReference type="Proteomes" id="UP000238523">
    <property type="component" value="Chromosome"/>
</dbReference>
<organism evidence="3 4">
    <name type="scientific">Rhizobium leguminosarum</name>
    <dbReference type="NCBI Taxonomy" id="384"/>
    <lineage>
        <taxon>Bacteria</taxon>
        <taxon>Pseudomonadati</taxon>
        <taxon>Pseudomonadota</taxon>
        <taxon>Alphaproteobacteria</taxon>
        <taxon>Hyphomicrobiales</taxon>
        <taxon>Rhizobiaceae</taxon>
        <taxon>Rhizobium/Agrobacterium group</taxon>
        <taxon>Rhizobium</taxon>
    </lineage>
</organism>
<reference evidence="3 4" key="1">
    <citation type="submission" date="2017-11" db="EMBL/GenBank/DDBJ databases">
        <title>Complete genome of Rhizobium leguminosarum Norway, an ineffective micro-symbiont.</title>
        <authorList>
            <person name="Hoffrichter A."/>
            <person name="Liang J."/>
            <person name="Brachmann A."/>
            <person name="Marin M."/>
        </authorList>
    </citation>
    <scope>NUCLEOTIDE SEQUENCE [LARGE SCALE GENOMIC DNA]</scope>
    <source>
        <strain evidence="3 4">Norway</strain>
    </source>
</reference>
<dbReference type="AlphaFoldDB" id="A0A2K9Z6G5"/>
<dbReference type="InterPro" id="IPR007712">
    <property type="entry name" value="RelE/ParE_toxin"/>
</dbReference>
<dbReference type="SUPFAM" id="SSF143011">
    <property type="entry name" value="RelE-like"/>
    <property type="match status" value="1"/>
</dbReference>
<dbReference type="Gene3D" id="3.30.2310.20">
    <property type="entry name" value="RelE-like"/>
    <property type="match status" value="1"/>
</dbReference>
<evidence type="ECO:0000313" key="4">
    <source>
        <dbReference type="Proteomes" id="UP000238523"/>
    </source>
</evidence>
<protein>
    <submittedName>
        <fullName evidence="3">Plasmid stabilization protein</fullName>
    </submittedName>
</protein>
<dbReference type="InterPro" id="IPR035093">
    <property type="entry name" value="RelE/ParE_toxin_dom_sf"/>
</dbReference>
<dbReference type="InterPro" id="IPR051803">
    <property type="entry name" value="TA_system_RelE-like_toxin"/>
</dbReference>
<sequence length="102" mass="11753">MIVLITAQAEADLERIGDYIAADNPQRAASFIHELLERCERLAETPNGFSLVPRYEHTGVRRRPYGNYLIFYRVSEDRIEILHILNGAQDFESILFPESSDQ</sequence>
<dbReference type="NCBIfam" id="TIGR02385">
    <property type="entry name" value="RelE_StbE"/>
    <property type="match status" value="1"/>
</dbReference>
<dbReference type="PANTHER" id="PTHR33755">
    <property type="entry name" value="TOXIN PARE1-RELATED"/>
    <property type="match status" value="1"/>
</dbReference>
<comment type="similarity">
    <text evidence="1">Belongs to the RelE toxin family.</text>
</comment>
<name>A0A2K9Z6G5_RHILE</name>
<dbReference type="PANTHER" id="PTHR33755:SF6">
    <property type="entry name" value="PLASMID STABILIZATION SYSTEM PROTEIN"/>
    <property type="match status" value="1"/>
</dbReference>